<name>A0ABQ3Y9F6_9ACTN</name>
<dbReference type="RefSeq" id="WP_203769401.1">
    <property type="nucleotide sequence ID" value="NZ_BAAABO010000045.1"/>
</dbReference>
<gene>
    <name evidence="2" type="ORF">Ade02nite_52650</name>
</gene>
<accession>A0ABQ3Y9F6</accession>
<proteinExistence type="predicted"/>
<evidence type="ECO:0000313" key="2">
    <source>
        <dbReference type="EMBL" id="GID76624.1"/>
    </source>
</evidence>
<organism evidence="2 3">
    <name type="scientific">Paractinoplanes deccanensis</name>
    <dbReference type="NCBI Taxonomy" id="113561"/>
    <lineage>
        <taxon>Bacteria</taxon>
        <taxon>Bacillati</taxon>
        <taxon>Actinomycetota</taxon>
        <taxon>Actinomycetes</taxon>
        <taxon>Micromonosporales</taxon>
        <taxon>Micromonosporaceae</taxon>
        <taxon>Paractinoplanes</taxon>
    </lineage>
</organism>
<dbReference type="Proteomes" id="UP000609879">
    <property type="component" value="Unassembled WGS sequence"/>
</dbReference>
<dbReference type="Pfam" id="PF01471">
    <property type="entry name" value="PG_binding_1"/>
    <property type="match status" value="1"/>
</dbReference>
<evidence type="ECO:0000313" key="3">
    <source>
        <dbReference type="Proteomes" id="UP000609879"/>
    </source>
</evidence>
<keyword evidence="3" id="KW-1185">Reference proteome</keyword>
<dbReference type="InterPro" id="IPR002477">
    <property type="entry name" value="Peptidoglycan-bd-like"/>
</dbReference>
<comment type="caution">
    <text evidence="2">The sequence shown here is derived from an EMBL/GenBank/DDBJ whole genome shotgun (WGS) entry which is preliminary data.</text>
</comment>
<feature type="domain" description="Peptidoglycan binding-like" evidence="1">
    <location>
        <begin position="46"/>
        <end position="75"/>
    </location>
</feature>
<dbReference type="InterPro" id="IPR036365">
    <property type="entry name" value="PGBD-like_sf"/>
</dbReference>
<reference evidence="2 3" key="1">
    <citation type="submission" date="2021-01" db="EMBL/GenBank/DDBJ databases">
        <title>Whole genome shotgun sequence of Actinoplanes deccanensis NBRC 13994.</title>
        <authorList>
            <person name="Komaki H."/>
            <person name="Tamura T."/>
        </authorList>
    </citation>
    <scope>NUCLEOTIDE SEQUENCE [LARGE SCALE GENOMIC DNA]</scope>
    <source>
        <strain evidence="2 3">NBRC 13994</strain>
    </source>
</reference>
<dbReference type="InterPro" id="IPR036366">
    <property type="entry name" value="PGBDSf"/>
</dbReference>
<dbReference type="SUPFAM" id="SSF47090">
    <property type="entry name" value="PGBD-like"/>
    <property type="match status" value="1"/>
</dbReference>
<evidence type="ECO:0000259" key="1">
    <source>
        <dbReference type="Pfam" id="PF01471"/>
    </source>
</evidence>
<dbReference type="EMBL" id="BOMI01000105">
    <property type="protein sequence ID" value="GID76624.1"/>
    <property type="molecule type" value="Genomic_DNA"/>
</dbReference>
<protein>
    <recommendedName>
        <fullName evidence="1">Peptidoglycan binding-like domain-containing protein</fullName>
    </recommendedName>
</protein>
<sequence>MSARGMLSVVGNAVGGLVGWSAPPPPPDPACLRELLAEIGPSPADGDDNLTEAVRAFQARAGLDPDGVAGPKTVHLLTRYASEARELRLDLAA</sequence>
<dbReference type="Gene3D" id="1.10.101.10">
    <property type="entry name" value="PGBD-like superfamily/PGBD"/>
    <property type="match status" value="1"/>
</dbReference>